<dbReference type="Gene3D" id="2.40.50.140">
    <property type="entry name" value="Nucleic acid-binding proteins"/>
    <property type="match status" value="1"/>
</dbReference>
<feature type="region of interest" description="Disordered" evidence="1">
    <location>
        <begin position="101"/>
        <end position="149"/>
    </location>
</feature>
<evidence type="ECO:0000256" key="1">
    <source>
        <dbReference type="SAM" id="MobiDB-lite"/>
    </source>
</evidence>
<dbReference type="AlphaFoldDB" id="A0ABC8K5V7"/>
<feature type="compositionally biased region" description="Gly residues" evidence="1">
    <location>
        <begin position="113"/>
        <end position="126"/>
    </location>
</feature>
<reference evidence="2 3" key="1">
    <citation type="submission" date="2022-03" db="EMBL/GenBank/DDBJ databases">
        <authorList>
            <person name="Macdonald S."/>
            <person name="Ahmed S."/>
            <person name="Newling K."/>
        </authorList>
    </citation>
    <scope>NUCLEOTIDE SEQUENCE [LARGE SCALE GENOMIC DNA]</scope>
</reference>
<dbReference type="InterPro" id="IPR012340">
    <property type="entry name" value="NA-bd_OB-fold"/>
</dbReference>
<dbReference type="Proteomes" id="UP001642260">
    <property type="component" value="Unassembled WGS sequence"/>
</dbReference>
<sequence>MDRYFIKISVYDKSEQAVFVVLGDADKVFVVLGDADKANEDVGADHCVPIPRALLDAIGKTFKFIVKISDHNLSGKIQSITVTKILPPDVPHPNARLEDEGIAETANDILKAGSGGGDASGGGEGSPGDKVRKASGGFESDETKRTKSG</sequence>
<comment type="caution">
    <text evidence="2">The sequence shown here is derived from an EMBL/GenBank/DDBJ whole genome shotgun (WGS) entry which is preliminary data.</text>
</comment>
<gene>
    <name evidence="2" type="ORF">ERUC_LOCUS17917</name>
</gene>
<protein>
    <submittedName>
        <fullName evidence="2">Uncharacterized protein</fullName>
    </submittedName>
</protein>
<dbReference type="EMBL" id="CAKOAT010165155">
    <property type="protein sequence ID" value="CAH8350126.1"/>
    <property type="molecule type" value="Genomic_DNA"/>
</dbReference>
<name>A0ABC8K5V7_ERUVS</name>
<proteinExistence type="predicted"/>
<evidence type="ECO:0000313" key="3">
    <source>
        <dbReference type="Proteomes" id="UP001642260"/>
    </source>
</evidence>
<accession>A0ABC8K5V7</accession>
<organism evidence="2 3">
    <name type="scientific">Eruca vesicaria subsp. sativa</name>
    <name type="common">Garden rocket</name>
    <name type="synonym">Eruca sativa</name>
    <dbReference type="NCBI Taxonomy" id="29727"/>
    <lineage>
        <taxon>Eukaryota</taxon>
        <taxon>Viridiplantae</taxon>
        <taxon>Streptophyta</taxon>
        <taxon>Embryophyta</taxon>
        <taxon>Tracheophyta</taxon>
        <taxon>Spermatophyta</taxon>
        <taxon>Magnoliopsida</taxon>
        <taxon>eudicotyledons</taxon>
        <taxon>Gunneridae</taxon>
        <taxon>Pentapetalae</taxon>
        <taxon>rosids</taxon>
        <taxon>malvids</taxon>
        <taxon>Brassicales</taxon>
        <taxon>Brassicaceae</taxon>
        <taxon>Brassiceae</taxon>
        <taxon>Eruca</taxon>
    </lineage>
</organism>
<keyword evidence="3" id="KW-1185">Reference proteome</keyword>
<evidence type="ECO:0000313" key="2">
    <source>
        <dbReference type="EMBL" id="CAH8350126.1"/>
    </source>
</evidence>